<evidence type="ECO:0000256" key="6">
    <source>
        <dbReference type="ARBA" id="ARBA00022840"/>
    </source>
</evidence>
<protein>
    <recommendedName>
        <fullName evidence="7">NACHT domain-containing protein</fullName>
    </recommendedName>
</protein>
<evidence type="ECO:0000256" key="2">
    <source>
        <dbReference type="ARBA" id="ARBA00022490"/>
    </source>
</evidence>
<accession>A0A8C9SAR4</accession>
<dbReference type="InterPro" id="IPR007111">
    <property type="entry name" value="NACHT_NTPase"/>
</dbReference>
<dbReference type="Ensembl" id="ENSSFOT00015036529.2">
    <property type="protein sequence ID" value="ENSSFOP00015036137.2"/>
    <property type="gene ID" value="ENSSFOG00015022987.2"/>
</dbReference>
<dbReference type="Pfam" id="PF17779">
    <property type="entry name" value="WHD_NOD2"/>
    <property type="match status" value="1"/>
</dbReference>
<dbReference type="SMART" id="SM01288">
    <property type="entry name" value="FISNA"/>
    <property type="match status" value="1"/>
</dbReference>
<keyword evidence="3" id="KW-0433">Leucine-rich repeat</keyword>
<comment type="subcellular location">
    <subcellularLocation>
        <location evidence="1">Cytoplasm</location>
    </subcellularLocation>
</comment>
<keyword evidence="6" id="KW-0067">ATP-binding</keyword>
<dbReference type="InterPro" id="IPR051261">
    <property type="entry name" value="NLR"/>
</dbReference>
<dbReference type="Gene3D" id="3.40.50.300">
    <property type="entry name" value="P-loop containing nucleotide triphosphate hydrolases"/>
    <property type="match status" value="1"/>
</dbReference>
<feature type="domain" description="NACHT" evidence="7">
    <location>
        <begin position="123"/>
        <end position="257"/>
    </location>
</feature>
<dbReference type="PROSITE" id="PS50837">
    <property type="entry name" value="NACHT"/>
    <property type="match status" value="1"/>
</dbReference>
<proteinExistence type="predicted"/>
<reference evidence="8" key="3">
    <citation type="submission" date="2025-09" db="UniProtKB">
        <authorList>
            <consortium name="Ensembl"/>
        </authorList>
    </citation>
    <scope>IDENTIFICATION</scope>
</reference>
<dbReference type="Proteomes" id="UP000694397">
    <property type="component" value="Chromosome 19"/>
</dbReference>
<evidence type="ECO:0000256" key="1">
    <source>
        <dbReference type="ARBA" id="ARBA00004496"/>
    </source>
</evidence>
<evidence type="ECO:0000313" key="8">
    <source>
        <dbReference type="Ensembl" id="ENSSFOP00015036137.2"/>
    </source>
</evidence>
<keyword evidence="2" id="KW-0963">Cytoplasm</keyword>
<reference evidence="8" key="2">
    <citation type="submission" date="2025-08" db="UniProtKB">
        <authorList>
            <consortium name="Ensembl"/>
        </authorList>
    </citation>
    <scope>IDENTIFICATION</scope>
</reference>
<dbReference type="Pfam" id="PF17776">
    <property type="entry name" value="NLRC4_HD2"/>
    <property type="match status" value="1"/>
</dbReference>
<reference evidence="8 9" key="1">
    <citation type="submission" date="2019-04" db="EMBL/GenBank/DDBJ databases">
        <authorList>
            <consortium name="Wellcome Sanger Institute Data Sharing"/>
        </authorList>
    </citation>
    <scope>NUCLEOTIDE SEQUENCE [LARGE SCALE GENOMIC DNA]</scope>
</reference>
<dbReference type="FunFam" id="3.40.50.300:FF:000210">
    <property type="entry name" value="Si:dkey-16p6.1"/>
    <property type="match status" value="1"/>
</dbReference>
<evidence type="ECO:0000256" key="5">
    <source>
        <dbReference type="ARBA" id="ARBA00022741"/>
    </source>
</evidence>
<sequence>MNSFGKEGALKIALYVLKAMNQKDLAEKLENNVLPKACQRKFKFSLKQKFQFLYEGMARQGSPALLNDIFTDLYITEGGTGGINDEHEVRQIESTSRKLANQEVTINCSDIFKPLSRQGKQPRTVLTKGVAGIGKTVSVQKFILDWAEGATNQNIQFIFALPFRDLNLIKDKPLSLTELLYCFHPEFKELASTELDRYKILLILDGLDESRLPLDFQNNESWSDATKTSSLDVLLTNLIKGNLLPSALIWITSRPAAASQIPPDCVHQLTEIRGFNDTQKDMYFRKRFSNHQELAYKTITHVRSSRSLFIMCHIPVFCWISATVLETLFTEHEGEEMPNTLTQMYTHFLIFQLNVKGQKYLRKQSNVTPKSLETEKEFLLKLGKLAYSSLEKGNLIFYQEDLKECGIDISEASVYSGVCTEVFKEEWGLYQGKVYCFVHLTVQEYLAALYTILAYRNKKSKLIKYIPLHFENLSSFLKSAVDRALKNSNGHLDLYLRFLLGLSIDSNQTLLQGILMQKGDNMLHVEKTVQYIKKKIKKNPSPERTINLFHCLNELNDNSLVQEVQSYLNSERSHAGNFSPAQWSALAFVLLMSDKELEVFDLKKYVKSDEGLMRLLPVVKASRTAL</sequence>
<evidence type="ECO:0000313" key="9">
    <source>
        <dbReference type="Proteomes" id="UP000694397"/>
    </source>
</evidence>
<organism evidence="8 9">
    <name type="scientific">Scleropages formosus</name>
    <name type="common">Asian bonytongue</name>
    <name type="synonym">Osteoglossum formosum</name>
    <dbReference type="NCBI Taxonomy" id="113540"/>
    <lineage>
        <taxon>Eukaryota</taxon>
        <taxon>Metazoa</taxon>
        <taxon>Chordata</taxon>
        <taxon>Craniata</taxon>
        <taxon>Vertebrata</taxon>
        <taxon>Euteleostomi</taxon>
        <taxon>Actinopterygii</taxon>
        <taxon>Neopterygii</taxon>
        <taxon>Teleostei</taxon>
        <taxon>Osteoglossocephala</taxon>
        <taxon>Osteoglossomorpha</taxon>
        <taxon>Osteoglossiformes</taxon>
        <taxon>Osteoglossidae</taxon>
        <taxon>Scleropages</taxon>
    </lineage>
</organism>
<dbReference type="InterPro" id="IPR027417">
    <property type="entry name" value="P-loop_NTPase"/>
</dbReference>
<dbReference type="InterPro" id="IPR041267">
    <property type="entry name" value="NLRP_HD2"/>
</dbReference>
<evidence type="ECO:0000259" key="7">
    <source>
        <dbReference type="PROSITE" id="PS50837"/>
    </source>
</evidence>
<dbReference type="GeneTree" id="ENSGT01150000286927"/>
<dbReference type="InterPro" id="IPR041075">
    <property type="entry name" value="NOD1/2_WH"/>
</dbReference>
<dbReference type="GO" id="GO:0005524">
    <property type="term" value="F:ATP binding"/>
    <property type="evidence" value="ECO:0007669"/>
    <property type="project" value="UniProtKB-KW"/>
</dbReference>
<dbReference type="AlphaFoldDB" id="A0A8C9SAR4"/>
<evidence type="ECO:0000256" key="4">
    <source>
        <dbReference type="ARBA" id="ARBA00022737"/>
    </source>
</evidence>
<keyword evidence="5" id="KW-0547">Nucleotide-binding</keyword>
<dbReference type="Pfam" id="PF05729">
    <property type="entry name" value="NACHT"/>
    <property type="match status" value="1"/>
</dbReference>
<evidence type="ECO:0000256" key="3">
    <source>
        <dbReference type="ARBA" id="ARBA00022614"/>
    </source>
</evidence>
<keyword evidence="9" id="KW-1185">Reference proteome</keyword>
<dbReference type="GO" id="GO:0005737">
    <property type="term" value="C:cytoplasm"/>
    <property type="evidence" value="ECO:0007669"/>
    <property type="project" value="UniProtKB-SubCell"/>
</dbReference>
<keyword evidence="4" id="KW-0677">Repeat</keyword>
<dbReference type="PANTHER" id="PTHR24106">
    <property type="entry name" value="NACHT, LRR AND CARD DOMAINS-CONTAINING"/>
    <property type="match status" value="1"/>
</dbReference>
<name>A0A8C9SAR4_SCLFO</name>
<dbReference type="Pfam" id="PF14484">
    <property type="entry name" value="FISNA"/>
    <property type="match status" value="1"/>
</dbReference>
<dbReference type="OrthoDB" id="120976at2759"/>
<dbReference type="InterPro" id="IPR029495">
    <property type="entry name" value="NACHT-assoc"/>
</dbReference>